<accession>A0A1J4K7G3</accession>
<name>A0A1J4K7G3_9EUKA</name>
<dbReference type="InterPro" id="IPR011990">
    <property type="entry name" value="TPR-like_helical_dom_sf"/>
</dbReference>
<organism evidence="2 3">
    <name type="scientific">Tritrichomonas foetus</name>
    <dbReference type="NCBI Taxonomy" id="1144522"/>
    <lineage>
        <taxon>Eukaryota</taxon>
        <taxon>Metamonada</taxon>
        <taxon>Parabasalia</taxon>
        <taxon>Tritrichomonadida</taxon>
        <taxon>Tritrichomonadidae</taxon>
        <taxon>Tritrichomonas</taxon>
    </lineage>
</organism>
<keyword evidence="3" id="KW-1185">Reference proteome</keyword>
<sequence>MSEQKETVHTTTNVTLTTPQGEAVHFVVQDIVPFALFAQLRSNPNMNWYTNINLKTKKGTSILPKTDLNAEIENDSLEVSVEILPWNSQTVFQHAQQFARMIFSLTKRGEITDCEESLVSWLGRTFGKSSMGKGLPKESDFAGVLPPSFLKKIQPRIVKHFDLANIQNLNDSKMFYQFAVTTHEREEFIIKSNENGFFVNEGKYFKSIYDLMLTKSSYFAENATFVAIRWNSLHVLERTAFTPLDRKTIFSTTRKIENLNGQKNKFDKLELFKRPTEQISGTLRDFLKNDAFPPGHLKAINEGEDFYLRMVFDGIKKIVKGEIPEACEGHRTYIYNGIVISAIDEYAGLYANVDEANRELSAFAKSALDVQKVDSSVEVDRPIVIDYIGQRYVVVFHKDECVFGYGPEHTEFVENEKFNEFIEKLKKQFNFEKISQTSRGFMSDDGQPILTHVGILTPRDYNYPDPEKHAGYRIRSELIRPFEIHKALLNHEDELKALGGLPEYEYTNPDLKDEEQLKKLSEKRSDIILEAPALTYDINALTIYEEKETPENIKEIALYLTEVALPKFIQSFVNSTPYSFDGAKLSQQMHKSGVNVRYLGKLIPLLDQTKALHLSVVRIIECEMIVRAYKCIARENRHSLEQIMKNIKTLVTQGDGFDNLFEEICEMCQLKFNAKPNKPIELMGPYLKRSLLLTFGIVLYLQNGELPLEITNIAEINPRIKFQFSQNFDLNARVQFATNLYQANDLKDAYQLFYTSAQIAENTTSKFNTSLMNCHFYLGLIYFQQKQIELAYDSLIKSLIIEERYTDDTNPDIIFKLTMLGMLSVASKNPRQAFAFYARAASATQLMSPFHTWTIKTASDTAESIMSVDGNVAIQYAQTAIDNCKRVNGTPLMLANSYIAAGNIAFEADKLNLANKFVEEASKYTKSEELNKLRTKIFQKQQKHTGLRRNKGTHH</sequence>
<proteinExistence type="predicted"/>
<dbReference type="SUPFAM" id="SSF48452">
    <property type="entry name" value="TPR-like"/>
    <property type="match status" value="1"/>
</dbReference>
<dbReference type="GO" id="GO:0005737">
    <property type="term" value="C:cytoplasm"/>
    <property type="evidence" value="ECO:0007669"/>
    <property type="project" value="TreeGrafter"/>
</dbReference>
<dbReference type="InterPro" id="IPR027523">
    <property type="entry name" value="CLU_prot"/>
</dbReference>
<dbReference type="Proteomes" id="UP000179807">
    <property type="component" value="Unassembled WGS sequence"/>
</dbReference>
<dbReference type="OrthoDB" id="1414216at2759"/>
<dbReference type="PANTHER" id="PTHR12601:SF6">
    <property type="entry name" value="CLUSTERED MITOCHONDRIA PROTEIN HOMOLOG"/>
    <property type="match status" value="1"/>
</dbReference>
<comment type="caution">
    <text evidence="2">The sequence shown here is derived from an EMBL/GenBank/DDBJ whole genome shotgun (WGS) entry which is preliminary data.</text>
</comment>
<protein>
    <recommendedName>
        <fullName evidence="1">CLU central domain-containing protein</fullName>
    </recommendedName>
</protein>
<dbReference type="AlphaFoldDB" id="A0A1J4K7G3"/>
<dbReference type="PANTHER" id="PTHR12601">
    <property type="entry name" value="EUKARYOTIC TRANSLATION INITIATION FACTOR 3 SUBUNIT EIF-3"/>
    <property type="match status" value="1"/>
</dbReference>
<reference evidence="2" key="1">
    <citation type="submission" date="2016-10" db="EMBL/GenBank/DDBJ databases">
        <authorList>
            <person name="Benchimol M."/>
            <person name="Almeida L.G."/>
            <person name="Vasconcelos A.T."/>
            <person name="Perreira-Neves A."/>
            <person name="Rosa I.A."/>
            <person name="Tasca T."/>
            <person name="Bogo M.R."/>
            <person name="de Souza W."/>
        </authorList>
    </citation>
    <scope>NUCLEOTIDE SEQUENCE [LARGE SCALE GENOMIC DNA]</scope>
    <source>
        <strain evidence="2">K</strain>
    </source>
</reference>
<dbReference type="RefSeq" id="XP_068359960.1">
    <property type="nucleotide sequence ID" value="XM_068504113.1"/>
</dbReference>
<dbReference type="InterPro" id="IPR023231">
    <property type="entry name" value="GSKIP_dom_sf"/>
</dbReference>
<dbReference type="GeneID" id="94838817"/>
<gene>
    <name evidence="2" type="ORF">TRFO_25067</name>
</gene>
<dbReference type="InterPro" id="IPR033646">
    <property type="entry name" value="CLU-central"/>
</dbReference>
<dbReference type="VEuPathDB" id="TrichDB:TRFO_25067"/>
<dbReference type="Pfam" id="PF12807">
    <property type="entry name" value="eIF3_p135"/>
    <property type="match status" value="1"/>
</dbReference>
<evidence type="ECO:0000259" key="1">
    <source>
        <dbReference type="Pfam" id="PF12807"/>
    </source>
</evidence>
<feature type="domain" description="CLU central" evidence="1">
    <location>
        <begin position="579"/>
        <end position="642"/>
    </location>
</feature>
<evidence type="ECO:0000313" key="3">
    <source>
        <dbReference type="Proteomes" id="UP000179807"/>
    </source>
</evidence>
<dbReference type="Gene3D" id="1.25.40.10">
    <property type="entry name" value="Tetratricopeptide repeat domain"/>
    <property type="match status" value="1"/>
</dbReference>
<dbReference type="SUPFAM" id="SSF103107">
    <property type="entry name" value="Hypothetical protein c14orf129, hspc210"/>
    <property type="match status" value="1"/>
</dbReference>
<dbReference type="EMBL" id="MLAK01000714">
    <property type="protein sequence ID" value="OHT06824.1"/>
    <property type="molecule type" value="Genomic_DNA"/>
</dbReference>
<evidence type="ECO:0000313" key="2">
    <source>
        <dbReference type="EMBL" id="OHT06824.1"/>
    </source>
</evidence>